<keyword evidence="7 10" id="KW-0862">Zinc</keyword>
<dbReference type="Gene3D" id="1.10.40.50">
    <property type="entry name" value="Probable gtpase engc, domain 3"/>
    <property type="match status" value="1"/>
</dbReference>
<dbReference type="HAMAP" id="MF_01820">
    <property type="entry name" value="GTPase_RsgA"/>
    <property type="match status" value="1"/>
</dbReference>
<keyword evidence="5 10" id="KW-0547">Nucleotide-binding</keyword>
<keyword evidence="1 10" id="KW-0963">Cytoplasm</keyword>
<dbReference type="NCBIfam" id="TIGR00157">
    <property type="entry name" value="ribosome small subunit-dependent GTPase A"/>
    <property type="match status" value="1"/>
</dbReference>
<dbReference type="GO" id="GO:0005737">
    <property type="term" value="C:cytoplasm"/>
    <property type="evidence" value="ECO:0007669"/>
    <property type="project" value="UniProtKB-SubCell"/>
</dbReference>
<evidence type="ECO:0000256" key="8">
    <source>
        <dbReference type="ARBA" id="ARBA00022884"/>
    </source>
</evidence>
<evidence type="ECO:0000256" key="4">
    <source>
        <dbReference type="ARBA" id="ARBA00022730"/>
    </source>
</evidence>
<dbReference type="PANTHER" id="PTHR32120">
    <property type="entry name" value="SMALL RIBOSOMAL SUBUNIT BIOGENESIS GTPASE RSGA"/>
    <property type="match status" value="1"/>
</dbReference>
<evidence type="ECO:0000259" key="11">
    <source>
        <dbReference type="PROSITE" id="PS50936"/>
    </source>
</evidence>
<name>A0A7W9EWV9_9RHOB</name>
<proteinExistence type="inferred from homology"/>
<feature type="binding site" evidence="10">
    <location>
        <position position="277"/>
    </location>
    <ligand>
        <name>Zn(2+)</name>
        <dbReference type="ChEBI" id="CHEBI:29105"/>
    </ligand>
</feature>
<dbReference type="InterPro" id="IPR030378">
    <property type="entry name" value="G_CP_dom"/>
</dbReference>
<keyword evidence="3 10" id="KW-0479">Metal-binding</keyword>
<feature type="binding site" evidence="10">
    <location>
        <position position="282"/>
    </location>
    <ligand>
        <name>Zn(2+)</name>
        <dbReference type="ChEBI" id="CHEBI:29105"/>
    </ligand>
</feature>
<evidence type="ECO:0000256" key="9">
    <source>
        <dbReference type="ARBA" id="ARBA00023134"/>
    </source>
</evidence>
<dbReference type="GO" id="GO:0046872">
    <property type="term" value="F:metal ion binding"/>
    <property type="evidence" value="ECO:0007669"/>
    <property type="project" value="UniProtKB-KW"/>
</dbReference>
<dbReference type="PROSITE" id="PS51721">
    <property type="entry name" value="G_CP"/>
    <property type="match status" value="1"/>
</dbReference>
<organism evidence="13 14">
    <name type="scientific">Yoonia ponticola</name>
    <dbReference type="NCBI Taxonomy" id="1524255"/>
    <lineage>
        <taxon>Bacteria</taxon>
        <taxon>Pseudomonadati</taxon>
        <taxon>Pseudomonadota</taxon>
        <taxon>Alphaproteobacteria</taxon>
        <taxon>Rhodobacterales</taxon>
        <taxon>Paracoccaceae</taxon>
        <taxon>Yoonia</taxon>
    </lineage>
</organism>
<comment type="caution">
    <text evidence="13">The sequence shown here is derived from an EMBL/GenBank/DDBJ whole genome shotgun (WGS) entry which is preliminary data.</text>
</comment>
<keyword evidence="6 10" id="KW-0378">Hydrolase</keyword>
<gene>
    <name evidence="10" type="primary">rsgA</name>
    <name evidence="13" type="ORF">FHS72_000620</name>
</gene>
<evidence type="ECO:0000313" key="14">
    <source>
        <dbReference type="Proteomes" id="UP000535415"/>
    </source>
</evidence>
<feature type="domain" description="CP-type G" evidence="12">
    <location>
        <begin position="100"/>
        <end position="254"/>
    </location>
</feature>
<evidence type="ECO:0000256" key="1">
    <source>
        <dbReference type="ARBA" id="ARBA00022490"/>
    </source>
</evidence>
<dbReference type="Pfam" id="PF03193">
    <property type="entry name" value="RsgA_GTPase"/>
    <property type="match status" value="1"/>
</dbReference>
<comment type="function">
    <text evidence="10">One of several proteins that assist in the late maturation steps of the functional core of the 30S ribosomal subunit. Helps release RbfA from mature subunits. May play a role in the assembly of ribosomal proteins into the subunit. Circularly permuted GTPase that catalyzes slow GTP hydrolysis, GTPase activity is stimulated by the 30S ribosomal subunit.</text>
</comment>
<evidence type="ECO:0000259" key="12">
    <source>
        <dbReference type="PROSITE" id="PS51721"/>
    </source>
</evidence>
<dbReference type="Proteomes" id="UP000535415">
    <property type="component" value="Unassembled WGS sequence"/>
</dbReference>
<keyword evidence="8 10" id="KW-0694">RNA-binding</keyword>
<dbReference type="InterPro" id="IPR010914">
    <property type="entry name" value="RsgA_GTPase_dom"/>
</dbReference>
<feature type="binding site" evidence="10">
    <location>
        <begin position="197"/>
        <end position="205"/>
    </location>
    <ligand>
        <name>GTP</name>
        <dbReference type="ChEBI" id="CHEBI:37565"/>
    </ligand>
</feature>
<feature type="binding site" evidence="10">
    <location>
        <position position="290"/>
    </location>
    <ligand>
        <name>Zn(2+)</name>
        <dbReference type="ChEBI" id="CHEBI:29105"/>
    </ligand>
</feature>
<dbReference type="AlphaFoldDB" id="A0A7W9EWV9"/>
<evidence type="ECO:0000256" key="7">
    <source>
        <dbReference type="ARBA" id="ARBA00022833"/>
    </source>
</evidence>
<dbReference type="PROSITE" id="PS50936">
    <property type="entry name" value="ENGC_GTPASE"/>
    <property type="match status" value="1"/>
</dbReference>
<dbReference type="InterPro" id="IPR027417">
    <property type="entry name" value="P-loop_NTPase"/>
</dbReference>
<dbReference type="GO" id="GO:0003924">
    <property type="term" value="F:GTPase activity"/>
    <property type="evidence" value="ECO:0007669"/>
    <property type="project" value="UniProtKB-UniRule"/>
</dbReference>
<dbReference type="InterPro" id="IPR004881">
    <property type="entry name" value="Ribosome_biogen_GTPase_RsgA"/>
</dbReference>
<dbReference type="GO" id="GO:0042274">
    <property type="term" value="P:ribosomal small subunit biogenesis"/>
    <property type="evidence" value="ECO:0007669"/>
    <property type="project" value="UniProtKB-UniRule"/>
</dbReference>
<sequence length="346" mass="37628">MTNPTQTTLADLGWTNFYQSQVDIDEVTTTTPARVRGVHRTQISVITTDGTTDLTLDPGMSTAEIAIGDWVLCDPKSALMIRRLDRISTLQRGSDYQHGERQLIAANIDTLFITTSCNADFNVARLERYLALAYDADVTPVILLTKADQTDDQQHYIDQAQALGPDLAVVAVDARDVTETTKLTPWTGKGQTVALAGSSGVGKTTLTNALTGENGATQGIREDDARGRHTTTGRSLHHLPSGGWLIDTPGMRGLGVADVVAGINEVFSEISSLEHQCRFRDCKHDGEPGCAVTAAIAAGDVTPDRLKRFQKLRREDAIATETTAQARIRNKKFTKVVKKAVKKKKR</sequence>
<protein>
    <recommendedName>
        <fullName evidence="10">Small ribosomal subunit biogenesis GTPase RsgA</fullName>
        <ecNumber evidence="10">3.6.1.-</ecNumber>
    </recommendedName>
</protein>
<keyword evidence="4 10" id="KW-0699">rRNA-binding</keyword>
<dbReference type="GO" id="GO:0019843">
    <property type="term" value="F:rRNA binding"/>
    <property type="evidence" value="ECO:0007669"/>
    <property type="project" value="UniProtKB-KW"/>
</dbReference>
<evidence type="ECO:0000256" key="10">
    <source>
        <dbReference type="HAMAP-Rule" id="MF_01820"/>
    </source>
</evidence>
<evidence type="ECO:0000256" key="6">
    <source>
        <dbReference type="ARBA" id="ARBA00022801"/>
    </source>
</evidence>
<reference evidence="13 14" key="1">
    <citation type="submission" date="2020-08" db="EMBL/GenBank/DDBJ databases">
        <title>Genomic Encyclopedia of Type Strains, Phase IV (KMG-IV): sequencing the most valuable type-strain genomes for metagenomic binning, comparative biology and taxonomic classification.</title>
        <authorList>
            <person name="Goeker M."/>
        </authorList>
    </citation>
    <scope>NUCLEOTIDE SEQUENCE [LARGE SCALE GENOMIC DNA]</scope>
    <source>
        <strain evidence="13 14">DSM 101064</strain>
    </source>
</reference>
<dbReference type="CDD" id="cd01854">
    <property type="entry name" value="YjeQ_EngC"/>
    <property type="match status" value="1"/>
</dbReference>
<evidence type="ECO:0000313" key="13">
    <source>
        <dbReference type="EMBL" id="MBB5721013.1"/>
    </source>
</evidence>
<accession>A0A7W9EWV9</accession>
<comment type="similarity">
    <text evidence="10">Belongs to the TRAFAC class YlqF/YawG GTPase family. RsgA subfamily.</text>
</comment>
<dbReference type="EC" id="3.6.1.-" evidence="10"/>
<evidence type="ECO:0000256" key="5">
    <source>
        <dbReference type="ARBA" id="ARBA00022741"/>
    </source>
</evidence>
<dbReference type="SUPFAM" id="SSF52540">
    <property type="entry name" value="P-loop containing nucleoside triphosphate hydrolases"/>
    <property type="match status" value="1"/>
</dbReference>
<comment type="subcellular location">
    <subcellularLocation>
        <location evidence="10">Cytoplasm</location>
    </subcellularLocation>
</comment>
<keyword evidence="2 10" id="KW-0690">Ribosome biogenesis</keyword>
<dbReference type="Gene3D" id="3.40.50.300">
    <property type="entry name" value="P-loop containing nucleotide triphosphate hydrolases"/>
    <property type="match status" value="1"/>
</dbReference>
<evidence type="ECO:0000256" key="3">
    <source>
        <dbReference type="ARBA" id="ARBA00022723"/>
    </source>
</evidence>
<feature type="binding site" evidence="10">
    <location>
        <position position="284"/>
    </location>
    <ligand>
        <name>Zn(2+)</name>
        <dbReference type="ChEBI" id="CHEBI:29105"/>
    </ligand>
</feature>
<evidence type="ECO:0000256" key="2">
    <source>
        <dbReference type="ARBA" id="ARBA00022517"/>
    </source>
</evidence>
<keyword evidence="14" id="KW-1185">Reference proteome</keyword>
<dbReference type="RefSeq" id="WP_183525419.1">
    <property type="nucleotide sequence ID" value="NZ_JACIJM010000002.1"/>
</dbReference>
<dbReference type="PANTHER" id="PTHR32120:SF10">
    <property type="entry name" value="SMALL RIBOSOMAL SUBUNIT BIOGENESIS GTPASE RSGA"/>
    <property type="match status" value="1"/>
</dbReference>
<dbReference type="GO" id="GO:0005525">
    <property type="term" value="F:GTP binding"/>
    <property type="evidence" value="ECO:0007669"/>
    <property type="project" value="UniProtKB-UniRule"/>
</dbReference>
<comment type="subunit">
    <text evidence="10">Monomer. Associates with 30S ribosomal subunit, binds 16S rRNA.</text>
</comment>
<feature type="binding site" evidence="10">
    <location>
        <begin position="145"/>
        <end position="148"/>
    </location>
    <ligand>
        <name>GTP</name>
        <dbReference type="ChEBI" id="CHEBI:37565"/>
    </ligand>
</feature>
<keyword evidence="9 10" id="KW-0342">GTP-binding</keyword>
<comment type="cofactor">
    <cofactor evidence="10">
        <name>Zn(2+)</name>
        <dbReference type="ChEBI" id="CHEBI:29105"/>
    </cofactor>
    <text evidence="10">Binds 1 zinc ion per subunit.</text>
</comment>
<dbReference type="EMBL" id="JACIJM010000002">
    <property type="protein sequence ID" value="MBB5721013.1"/>
    <property type="molecule type" value="Genomic_DNA"/>
</dbReference>
<feature type="domain" description="EngC GTPase" evidence="11">
    <location>
        <begin position="106"/>
        <end position="252"/>
    </location>
</feature>